<dbReference type="Pfam" id="PF01979">
    <property type="entry name" value="Amidohydro_1"/>
    <property type="match status" value="1"/>
</dbReference>
<evidence type="ECO:0000256" key="9">
    <source>
        <dbReference type="PIRSR" id="PIRSR038994-2"/>
    </source>
</evidence>
<dbReference type="RefSeq" id="XP_033603026.1">
    <property type="nucleotide sequence ID" value="XM_033740512.1"/>
</dbReference>
<sequence length="402" mass="42548">MSDASFTTFTNCRYCLNGKLVDDRLVVSGDSGTILNTTGYIGGDIIDLDDAIIAPGFLELHTNGVHGFHFTHYEDSNQYQSRLNDTARYYATQGVTGFWATIPTVSSENFKKILPSLSPQDFPGGASLLGAHAEGPFLWPSKKGAHNASLFASPPTTPVDIYGNVSLQKSLKLVTVAPEIPGSATTISTLTTHGIKVSLGHSDAAIEQGAVGLSAGAIMLTHVLNATSPLTSRAPGLAGLITLPENNTPKPPYYSIIADGHHLHPSTLAFLHRAAPQRSILITDSIELSGLADGVHPGHAQIPFPQRKQGTRATIDGTETLIGGCISLQECVRNLIKWTGCGIAEAVQSATENIASMMGIDGEGGRGFLVPGQRADLCVLNDEGEVLQTWISGKKVWDKDGI</sequence>
<feature type="binding site" evidence="10">
    <location>
        <position position="222"/>
    </location>
    <ligand>
        <name>Zn(2+)</name>
        <dbReference type="ChEBI" id="CHEBI:29105"/>
    </ligand>
</feature>
<reference evidence="12" key="1">
    <citation type="journal article" date="2020" name="Stud. Mycol.">
        <title>101 Dothideomycetes genomes: a test case for predicting lifestyles and emergence of pathogens.</title>
        <authorList>
            <person name="Haridas S."/>
            <person name="Albert R."/>
            <person name="Binder M."/>
            <person name="Bloem J."/>
            <person name="Labutti K."/>
            <person name="Salamov A."/>
            <person name="Andreopoulos B."/>
            <person name="Baker S."/>
            <person name="Barry K."/>
            <person name="Bills G."/>
            <person name="Bluhm B."/>
            <person name="Cannon C."/>
            <person name="Castanera R."/>
            <person name="Culley D."/>
            <person name="Daum C."/>
            <person name="Ezra D."/>
            <person name="Gonzalez J."/>
            <person name="Henrissat B."/>
            <person name="Kuo A."/>
            <person name="Liang C."/>
            <person name="Lipzen A."/>
            <person name="Lutzoni F."/>
            <person name="Magnuson J."/>
            <person name="Mondo S."/>
            <person name="Nolan M."/>
            <person name="Ohm R."/>
            <person name="Pangilinan J."/>
            <person name="Park H.-J."/>
            <person name="Ramirez L."/>
            <person name="Alfaro M."/>
            <person name="Sun H."/>
            <person name="Tritt A."/>
            <person name="Yoshinaga Y."/>
            <person name="Zwiers L.-H."/>
            <person name="Turgeon B."/>
            <person name="Goodwin S."/>
            <person name="Spatafora J."/>
            <person name="Crous P."/>
            <person name="Grigoriev I."/>
        </authorList>
    </citation>
    <scope>NUCLEOTIDE SEQUENCE</scope>
    <source>
        <strain evidence="12">CBS 121739</strain>
    </source>
</reference>
<dbReference type="GeneID" id="54481566"/>
<evidence type="ECO:0000256" key="4">
    <source>
        <dbReference type="ARBA" id="ARBA00022801"/>
    </source>
</evidence>
<dbReference type="InterPro" id="IPR003764">
    <property type="entry name" value="GlcNAc_6-P_deAcase"/>
</dbReference>
<evidence type="ECO:0000313" key="12">
    <source>
        <dbReference type="EMBL" id="KAF2760575.1"/>
    </source>
</evidence>
<dbReference type="EC" id="3.5.1.25" evidence="2 7"/>
<dbReference type="InterPro" id="IPR011059">
    <property type="entry name" value="Metal-dep_hydrolase_composite"/>
</dbReference>
<evidence type="ECO:0000256" key="6">
    <source>
        <dbReference type="ARBA" id="ARBA00047647"/>
    </source>
</evidence>
<dbReference type="GO" id="GO:0046872">
    <property type="term" value="F:metal ion binding"/>
    <property type="evidence" value="ECO:0007669"/>
    <property type="project" value="UniProtKB-KW"/>
</dbReference>
<evidence type="ECO:0000313" key="13">
    <source>
        <dbReference type="Proteomes" id="UP000799437"/>
    </source>
</evidence>
<evidence type="ECO:0000259" key="11">
    <source>
        <dbReference type="Pfam" id="PF01979"/>
    </source>
</evidence>
<feature type="binding site" evidence="10">
    <location>
        <position position="134"/>
    </location>
    <ligand>
        <name>Zn(2+)</name>
        <dbReference type="ChEBI" id="CHEBI:29105"/>
    </ligand>
</feature>
<comment type="catalytic activity">
    <reaction evidence="6 7">
        <text>N-acetyl-D-glucosamine 6-phosphate + H2O = D-glucosamine 6-phosphate + acetate</text>
        <dbReference type="Rhea" id="RHEA:22936"/>
        <dbReference type="ChEBI" id="CHEBI:15377"/>
        <dbReference type="ChEBI" id="CHEBI:30089"/>
        <dbReference type="ChEBI" id="CHEBI:57513"/>
        <dbReference type="ChEBI" id="CHEBI:58725"/>
        <dbReference type="EC" id="3.5.1.25"/>
    </reaction>
</comment>
<proteinExistence type="inferred from homology"/>
<dbReference type="SUPFAM" id="SSF51556">
    <property type="entry name" value="Metallo-dependent hydrolases"/>
    <property type="match status" value="1"/>
</dbReference>
<dbReference type="Proteomes" id="UP000799437">
    <property type="component" value="Unassembled WGS sequence"/>
</dbReference>
<comment type="similarity">
    <text evidence="1 7">Belongs to the metallo-dependent hydrolases superfamily. NagA family.</text>
</comment>
<feature type="binding site" evidence="10">
    <location>
        <position position="201"/>
    </location>
    <ligand>
        <name>Zn(2+)</name>
        <dbReference type="ChEBI" id="CHEBI:29105"/>
    </ligand>
</feature>
<dbReference type="Gene3D" id="3.20.20.140">
    <property type="entry name" value="Metal-dependent hydrolases"/>
    <property type="match status" value="1"/>
</dbReference>
<dbReference type="GO" id="GO:0008448">
    <property type="term" value="F:N-acetylglucosamine-6-phosphate deacetylase activity"/>
    <property type="evidence" value="ECO:0007669"/>
    <property type="project" value="UniProtKB-UniRule"/>
</dbReference>
<dbReference type="InterPro" id="IPR006680">
    <property type="entry name" value="Amidohydro-rel"/>
</dbReference>
<evidence type="ECO:0000256" key="7">
    <source>
        <dbReference type="PIRNR" id="PIRNR038994"/>
    </source>
</evidence>
<keyword evidence="10" id="KW-0479">Metal-binding</keyword>
<feature type="binding site" evidence="9">
    <location>
        <position position="145"/>
    </location>
    <ligand>
        <name>substrate</name>
    </ligand>
</feature>
<feature type="domain" description="Amidohydrolase-related" evidence="11">
    <location>
        <begin position="255"/>
        <end position="396"/>
    </location>
</feature>
<accession>A0A6A6WDC8</accession>
<dbReference type="EMBL" id="ML996568">
    <property type="protein sequence ID" value="KAF2760575.1"/>
    <property type="molecule type" value="Genomic_DNA"/>
</dbReference>
<evidence type="ECO:0000256" key="3">
    <source>
        <dbReference type="ARBA" id="ARBA00018029"/>
    </source>
</evidence>
<dbReference type="PIRSF" id="PIRSF038994">
    <property type="entry name" value="NagA"/>
    <property type="match status" value="1"/>
</dbReference>
<gene>
    <name evidence="12" type="ORF">EJ05DRAFT_289620</name>
</gene>
<name>A0A6A6WDC8_9PEZI</name>
<evidence type="ECO:0000256" key="2">
    <source>
        <dbReference type="ARBA" id="ARBA00011899"/>
    </source>
</evidence>
<feature type="binding site" evidence="9">
    <location>
        <begin position="321"/>
        <end position="323"/>
    </location>
    <ligand>
        <name>substrate</name>
    </ligand>
</feature>
<dbReference type="AlphaFoldDB" id="A0A6A6WDC8"/>
<feature type="binding site" evidence="9">
    <location>
        <position position="233"/>
    </location>
    <ligand>
        <name>substrate</name>
    </ligand>
</feature>
<dbReference type="Gene3D" id="2.30.40.10">
    <property type="entry name" value="Urease, subunit C, domain 1"/>
    <property type="match status" value="1"/>
</dbReference>
<feature type="binding site" evidence="9">
    <location>
        <begin position="225"/>
        <end position="226"/>
    </location>
    <ligand>
        <name>substrate</name>
    </ligand>
</feature>
<dbReference type="OrthoDB" id="10264777at2759"/>
<keyword evidence="4 7" id="KW-0378">Hydrolase</keyword>
<evidence type="ECO:0000256" key="8">
    <source>
        <dbReference type="PIRSR" id="PIRSR038994-1"/>
    </source>
</evidence>
<organism evidence="12 13">
    <name type="scientific">Pseudovirgaria hyperparasitica</name>
    <dbReference type="NCBI Taxonomy" id="470096"/>
    <lineage>
        <taxon>Eukaryota</taxon>
        <taxon>Fungi</taxon>
        <taxon>Dikarya</taxon>
        <taxon>Ascomycota</taxon>
        <taxon>Pezizomycotina</taxon>
        <taxon>Dothideomycetes</taxon>
        <taxon>Dothideomycetes incertae sedis</taxon>
        <taxon>Acrospermales</taxon>
        <taxon>Acrospermaceae</taxon>
        <taxon>Pseudovirgaria</taxon>
    </lineage>
</organism>
<keyword evidence="5 7" id="KW-0119">Carbohydrate metabolism</keyword>
<keyword evidence="13" id="KW-1185">Reference proteome</keyword>
<dbReference type="PANTHER" id="PTHR11113:SF4">
    <property type="entry name" value="N-ACETYLGLUCOSAMINE-6-PHOSPHATE DEACETYLASE"/>
    <property type="match status" value="1"/>
</dbReference>
<dbReference type="GO" id="GO:0006046">
    <property type="term" value="P:N-acetylglucosamine catabolic process"/>
    <property type="evidence" value="ECO:0007669"/>
    <property type="project" value="TreeGrafter"/>
</dbReference>
<dbReference type="InterPro" id="IPR032466">
    <property type="entry name" value="Metal_Hydrolase"/>
</dbReference>
<feature type="active site" description="Proton donor/acceptor" evidence="8">
    <location>
        <position position="284"/>
    </location>
</feature>
<comment type="cofactor">
    <cofactor evidence="10">
        <name>a divalent metal cation</name>
        <dbReference type="ChEBI" id="CHEBI:60240"/>
    </cofactor>
    <text evidence="10">Binds 1 divalent metal cation per subunit.</text>
</comment>
<dbReference type="SUPFAM" id="SSF51338">
    <property type="entry name" value="Composite domain of metallo-dependent hydrolases"/>
    <property type="match status" value="1"/>
</dbReference>
<feature type="binding site" evidence="9">
    <location>
        <position position="262"/>
    </location>
    <ligand>
        <name>substrate</name>
    </ligand>
</feature>
<evidence type="ECO:0000256" key="5">
    <source>
        <dbReference type="ARBA" id="ARBA00023277"/>
    </source>
</evidence>
<evidence type="ECO:0000256" key="10">
    <source>
        <dbReference type="PIRSR" id="PIRSR038994-3"/>
    </source>
</evidence>
<evidence type="ECO:0000256" key="1">
    <source>
        <dbReference type="ARBA" id="ARBA00010716"/>
    </source>
</evidence>
<dbReference type="PANTHER" id="PTHR11113">
    <property type="entry name" value="N-ACETYLGLUCOSAMINE-6-PHOSPHATE DEACETYLASE"/>
    <property type="match status" value="1"/>
</dbReference>
<protein>
    <recommendedName>
        <fullName evidence="3 7">N-acetylglucosamine-6-phosphate deacetylase</fullName>
        <ecNumber evidence="2 7">3.5.1.25</ecNumber>
    </recommendedName>
</protein>